<dbReference type="PANTHER" id="PTHR43022">
    <property type="entry name" value="PROTEIN SMF"/>
    <property type="match status" value="1"/>
</dbReference>
<name>A0A0G1RVW3_9BACT</name>
<evidence type="ECO:0000259" key="2">
    <source>
        <dbReference type="Pfam" id="PF02481"/>
    </source>
</evidence>
<proteinExistence type="inferred from homology"/>
<evidence type="ECO:0000256" key="1">
    <source>
        <dbReference type="ARBA" id="ARBA00006525"/>
    </source>
</evidence>
<dbReference type="SUPFAM" id="SSF102405">
    <property type="entry name" value="MCP/YpsA-like"/>
    <property type="match status" value="1"/>
</dbReference>
<dbReference type="Pfam" id="PF02481">
    <property type="entry name" value="DNA_processg_A"/>
    <property type="match status" value="1"/>
</dbReference>
<dbReference type="InterPro" id="IPR010994">
    <property type="entry name" value="RuvA_2-like"/>
</dbReference>
<protein>
    <submittedName>
        <fullName evidence="3">Protecting protein DprA protein</fullName>
    </submittedName>
</protein>
<dbReference type="Gene3D" id="3.40.50.450">
    <property type="match status" value="1"/>
</dbReference>
<comment type="caution">
    <text evidence="3">The sequence shown here is derived from an EMBL/GenBank/DDBJ whole genome shotgun (WGS) entry which is preliminary data.</text>
</comment>
<gene>
    <name evidence="3" type="ORF">UX85_C0003G0133</name>
</gene>
<evidence type="ECO:0000313" key="4">
    <source>
        <dbReference type="Proteomes" id="UP000033860"/>
    </source>
</evidence>
<dbReference type="NCBIfam" id="TIGR00732">
    <property type="entry name" value="dprA"/>
    <property type="match status" value="1"/>
</dbReference>
<comment type="similarity">
    <text evidence="1">Belongs to the DprA/Smf family.</text>
</comment>
<feature type="domain" description="Smf/DprA SLOG" evidence="2">
    <location>
        <begin position="79"/>
        <end position="258"/>
    </location>
</feature>
<dbReference type="PANTHER" id="PTHR43022:SF1">
    <property type="entry name" value="PROTEIN SMF"/>
    <property type="match status" value="1"/>
</dbReference>
<sequence length="260" mass="28182">MSQDELKYWVGVAGFAGMGIKRFTLLKKYFGSVEAIWQASTGKLISLGIKPEMAKSWQVWREGRDLDREIERLGKELIKVITIEDSRYPKLLKEIDLPPFILFVKGKVNVLNRRAVAVVGTRKVSSYGRRVTGGLVSGLVKEKLVVVSGLARGVDSLAHRATLAARGVTVAVLGHGLDRVYPPENRPLAEEIVRSGGAIVSEYPLGYGIQKGNFPARNRIVAGLSLGVVVTEGAHRSGTKITAGFAADFGREVFAVPGGR</sequence>
<evidence type="ECO:0000313" key="3">
    <source>
        <dbReference type="EMBL" id="KKU61474.1"/>
    </source>
</evidence>
<dbReference type="Proteomes" id="UP000033860">
    <property type="component" value="Unassembled WGS sequence"/>
</dbReference>
<dbReference type="InterPro" id="IPR057666">
    <property type="entry name" value="DrpA_SLOG"/>
</dbReference>
<dbReference type="InterPro" id="IPR003488">
    <property type="entry name" value="DprA"/>
</dbReference>
<dbReference type="EMBL" id="LCNT01000003">
    <property type="protein sequence ID" value="KKU61474.1"/>
    <property type="molecule type" value="Genomic_DNA"/>
</dbReference>
<accession>A0A0G1RVW3</accession>
<dbReference type="AlphaFoldDB" id="A0A0G1RVW3"/>
<dbReference type="GO" id="GO:0009294">
    <property type="term" value="P:DNA-mediated transformation"/>
    <property type="evidence" value="ECO:0007669"/>
    <property type="project" value="InterPro"/>
</dbReference>
<reference evidence="3 4" key="1">
    <citation type="journal article" date="2015" name="Nature">
        <title>rRNA introns, odd ribosomes, and small enigmatic genomes across a large radiation of phyla.</title>
        <authorList>
            <person name="Brown C.T."/>
            <person name="Hug L.A."/>
            <person name="Thomas B.C."/>
            <person name="Sharon I."/>
            <person name="Castelle C.J."/>
            <person name="Singh A."/>
            <person name="Wilkins M.J."/>
            <person name="Williams K.H."/>
            <person name="Banfield J.F."/>
        </authorList>
    </citation>
    <scope>NUCLEOTIDE SEQUENCE [LARGE SCALE GENOMIC DNA]</scope>
</reference>
<dbReference type="PATRIC" id="fig|1618371.3.peg.523"/>
<organism evidence="3 4">
    <name type="scientific">Candidatus Beckwithbacteria bacterium GW2011_GWB1_47_15</name>
    <dbReference type="NCBI Taxonomy" id="1618371"/>
    <lineage>
        <taxon>Bacteria</taxon>
        <taxon>Candidatus Beckwithiibacteriota</taxon>
    </lineage>
</organism>
<dbReference type="SUPFAM" id="SSF47781">
    <property type="entry name" value="RuvA domain 2-like"/>
    <property type="match status" value="1"/>
</dbReference>